<keyword evidence="5" id="KW-0067">ATP-binding</keyword>
<evidence type="ECO:0000256" key="1">
    <source>
        <dbReference type="ARBA" id="ARBA00022527"/>
    </source>
</evidence>
<evidence type="ECO:0000256" key="5">
    <source>
        <dbReference type="ARBA" id="ARBA00022840"/>
    </source>
</evidence>
<name>A0AAE0KG02_9PEZI</name>
<keyword evidence="7" id="KW-0648">Protein biosynthesis</keyword>
<keyword evidence="2" id="KW-0808">Transferase</keyword>
<evidence type="ECO:0000313" key="7">
    <source>
        <dbReference type="EMBL" id="KAK3375784.1"/>
    </source>
</evidence>
<dbReference type="GO" id="GO:0004674">
    <property type="term" value="F:protein serine/threonine kinase activity"/>
    <property type="evidence" value="ECO:0007669"/>
    <property type="project" value="UniProtKB-KW"/>
</dbReference>
<evidence type="ECO:0000256" key="4">
    <source>
        <dbReference type="ARBA" id="ARBA00022777"/>
    </source>
</evidence>
<keyword evidence="1" id="KW-0723">Serine/threonine-protein kinase</keyword>
<dbReference type="GO" id="GO:0003746">
    <property type="term" value="F:translation elongation factor activity"/>
    <property type="evidence" value="ECO:0007669"/>
    <property type="project" value="UniProtKB-KW"/>
</dbReference>
<keyword evidence="7" id="KW-0251">Elongation factor</keyword>
<organism evidence="7 8">
    <name type="scientific">Lasiosphaeria ovina</name>
    <dbReference type="NCBI Taxonomy" id="92902"/>
    <lineage>
        <taxon>Eukaryota</taxon>
        <taxon>Fungi</taxon>
        <taxon>Dikarya</taxon>
        <taxon>Ascomycota</taxon>
        <taxon>Pezizomycotina</taxon>
        <taxon>Sordariomycetes</taxon>
        <taxon>Sordariomycetidae</taxon>
        <taxon>Sordariales</taxon>
        <taxon>Lasiosphaeriaceae</taxon>
        <taxon>Lasiosphaeria</taxon>
    </lineage>
</organism>
<keyword evidence="3" id="KW-0547">Nucleotide-binding</keyword>
<evidence type="ECO:0000259" key="6">
    <source>
        <dbReference type="PROSITE" id="PS51158"/>
    </source>
</evidence>
<reference evidence="7" key="1">
    <citation type="journal article" date="2023" name="Mol. Phylogenet. Evol.">
        <title>Genome-scale phylogeny and comparative genomics of the fungal order Sordariales.</title>
        <authorList>
            <person name="Hensen N."/>
            <person name="Bonometti L."/>
            <person name="Westerberg I."/>
            <person name="Brannstrom I.O."/>
            <person name="Guillou S."/>
            <person name="Cros-Aarteil S."/>
            <person name="Calhoun S."/>
            <person name="Haridas S."/>
            <person name="Kuo A."/>
            <person name="Mondo S."/>
            <person name="Pangilinan J."/>
            <person name="Riley R."/>
            <person name="LaButti K."/>
            <person name="Andreopoulos B."/>
            <person name="Lipzen A."/>
            <person name="Chen C."/>
            <person name="Yan M."/>
            <person name="Daum C."/>
            <person name="Ng V."/>
            <person name="Clum A."/>
            <person name="Steindorff A."/>
            <person name="Ohm R.A."/>
            <person name="Martin F."/>
            <person name="Silar P."/>
            <person name="Natvig D.O."/>
            <person name="Lalanne C."/>
            <person name="Gautier V."/>
            <person name="Ament-Velasquez S.L."/>
            <person name="Kruys A."/>
            <person name="Hutchinson M.I."/>
            <person name="Powell A.J."/>
            <person name="Barry K."/>
            <person name="Miller A.N."/>
            <person name="Grigoriev I.V."/>
            <person name="Debuchy R."/>
            <person name="Gladieux P."/>
            <person name="Hiltunen Thoren M."/>
            <person name="Johannesson H."/>
        </authorList>
    </citation>
    <scope>NUCLEOTIDE SEQUENCE</scope>
    <source>
        <strain evidence="7">CBS 958.72</strain>
    </source>
</reference>
<dbReference type="SMART" id="SM00811">
    <property type="entry name" value="Alpha_kinase"/>
    <property type="match status" value="1"/>
</dbReference>
<dbReference type="EMBL" id="JAULSN010000003">
    <property type="protein sequence ID" value="KAK3375784.1"/>
    <property type="molecule type" value="Genomic_DNA"/>
</dbReference>
<evidence type="ECO:0000313" key="8">
    <source>
        <dbReference type="Proteomes" id="UP001287356"/>
    </source>
</evidence>
<evidence type="ECO:0000256" key="2">
    <source>
        <dbReference type="ARBA" id="ARBA00022679"/>
    </source>
</evidence>
<dbReference type="InterPro" id="IPR004166">
    <property type="entry name" value="a-kinase_dom"/>
</dbReference>
<feature type="domain" description="Alpha-type protein kinase" evidence="6">
    <location>
        <begin position="1"/>
        <end position="241"/>
    </location>
</feature>
<dbReference type="AlphaFoldDB" id="A0AAE0KG02"/>
<accession>A0AAE0KG02</accession>
<evidence type="ECO:0000256" key="3">
    <source>
        <dbReference type="ARBA" id="ARBA00022741"/>
    </source>
</evidence>
<dbReference type="GO" id="GO:0005524">
    <property type="term" value="F:ATP binding"/>
    <property type="evidence" value="ECO:0007669"/>
    <property type="project" value="UniProtKB-KW"/>
</dbReference>
<dbReference type="Proteomes" id="UP001287356">
    <property type="component" value="Unassembled WGS sequence"/>
</dbReference>
<reference evidence="7" key="2">
    <citation type="submission" date="2023-06" db="EMBL/GenBank/DDBJ databases">
        <authorList>
            <consortium name="Lawrence Berkeley National Laboratory"/>
            <person name="Haridas S."/>
            <person name="Hensen N."/>
            <person name="Bonometti L."/>
            <person name="Westerberg I."/>
            <person name="Brannstrom I.O."/>
            <person name="Guillou S."/>
            <person name="Cros-Aarteil S."/>
            <person name="Calhoun S."/>
            <person name="Kuo A."/>
            <person name="Mondo S."/>
            <person name="Pangilinan J."/>
            <person name="Riley R."/>
            <person name="Labutti K."/>
            <person name="Andreopoulos B."/>
            <person name="Lipzen A."/>
            <person name="Chen C."/>
            <person name="Yanf M."/>
            <person name="Daum C."/>
            <person name="Ng V."/>
            <person name="Clum A."/>
            <person name="Steindorff A."/>
            <person name="Ohm R."/>
            <person name="Martin F."/>
            <person name="Silar P."/>
            <person name="Natvig D."/>
            <person name="Lalanne C."/>
            <person name="Gautier V."/>
            <person name="Ament-Velasquez S.L."/>
            <person name="Kruys A."/>
            <person name="Hutchinson M.I."/>
            <person name="Powell A.J."/>
            <person name="Barry K."/>
            <person name="Miller A.N."/>
            <person name="Grigoriev I.V."/>
            <person name="Debuchy R."/>
            <person name="Gladieux P."/>
            <person name="Thoren M.H."/>
            <person name="Johannesson H."/>
        </authorList>
    </citation>
    <scope>NUCLEOTIDE SEQUENCE</scope>
    <source>
        <strain evidence="7">CBS 958.72</strain>
    </source>
</reference>
<gene>
    <name evidence="7" type="ORF">B0T24DRAFT_676694</name>
</gene>
<keyword evidence="8" id="KW-1185">Reference proteome</keyword>
<dbReference type="PROSITE" id="PS51158">
    <property type="entry name" value="ALPHA_KINASE"/>
    <property type="match status" value="1"/>
</dbReference>
<dbReference type="PANTHER" id="PTHR45992">
    <property type="entry name" value="EUKARYOTIC ELONGATION FACTOR 2 KINASE-RELATED"/>
    <property type="match status" value="1"/>
</dbReference>
<dbReference type="Pfam" id="PF02816">
    <property type="entry name" value="Alpha_kinase"/>
    <property type="match status" value="1"/>
</dbReference>
<dbReference type="SUPFAM" id="SSF56112">
    <property type="entry name" value="Protein kinase-like (PK-like)"/>
    <property type="match status" value="1"/>
</dbReference>
<dbReference type="InterPro" id="IPR011009">
    <property type="entry name" value="Kinase-like_dom_sf"/>
</dbReference>
<protein>
    <submittedName>
        <fullName evidence="7">Elongation factor 2 kinase</fullName>
    </submittedName>
</protein>
<proteinExistence type="predicted"/>
<dbReference type="PANTHER" id="PTHR45992:SF11">
    <property type="entry name" value="ALPHA-TYPE PROTEIN KINASE DOMAIN-CONTAINING PROTEIN"/>
    <property type="match status" value="1"/>
</dbReference>
<sequence length="251" mass="28663">MARPAQNIIEFCHPNNSGRYNKSNQALFHCSDLGSSFGQSAFRWVSRGLYTTGERMGQVCVCKGLKRGPVFIEYSFSLDLQVVHKAREFVHSFNQLGLIPQQLRVNVPDVWTFEPGMLVAFGDDAARAWVGQKFLAEPWIDGYRKFNSNNGWVNPSPPHAWSLVMQTLSHFTYHVSGGYYLPCDIQGGIYEDEVVLSDPAILSRTREYGVTDLDPEGIDRFFRRHVCNDLCHEWLLSRRETRRFTQIPAPA</sequence>
<dbReference type="Gene3D" id="3.20.200.10">
    <property type="entry name" value="MHCK/EF2 kinase"/>
    <property type="match status" value="1"/>
</dbReference>
<comment type="caution">
    <text evidence="7">The sequence shown here is derived from an EMBL/GenBank/DDBJ whole genome shotgun (WGS) entry which is preliminary data.</text>
</comment>
<keyword evidence="4 7" id="KW-0418">Kinase</keyword>
<dbReference type="InterPro" id="IPR051852">
    <property type="entry name" value="Alpha-type_PK"/>
</dbReference>